<dbReference type="Proteomes" id="UP000292039">
    <property type="component" value="Unassembled WGS sequence"/>
</dbReference>
<dbReference type="EMBL" id="SGWZ01000004">
    <property type="protein sequence ID" value="RZS67233.1"/>
    <property type="molecule type" value="Genomic_DNA"/>
</dbReference>
<dbReference type="GO" id="GO:0016740">
    <property type="term" value="F:transferase activity"/>
    <property type="evidence" value="ECO:0007669"/>
    <property type="project" value="UniProtKB-KW"/>
</dbReference>
<protein>
    <submittedName>
        <fullName evidence="1">GrpB-like predicted nucleotidyltransferase (UPF0157 family)</fullName>
    </submittedName>
</protein>
<dbReference type="Gene3D" id="3.30.460.10">
    <property type="entry name" value="Beta Polymerase, domain 2"/>
    <property type="match status" value="1"/>
</dbReference>
<gene>
    <name evidence="1" type="ORF">EV679_2446</name>
</gene>
<name>A0A4Q7MI63_9BURK</name>
<dbReference type="AlphaFoldDB" id="A0A4Q7MI63"/>
<dbReference type="RefSeq" id="WP_242611481.1">
    <property type="nucleotide sequence ID" value="NZ_CBCSEB010000008.1"/>
</dbReference>
<accession>A0A4Q7MI63</accession>
<evidence type="ECO:0000313" key="2">
    <source>
        <dbReference type="Proteomes" id="UP000292039"/>
    </source>
</evidence>
<reference evidence="1 2" key="1">
    <citation type="submission" date="2019-02" db="EMBL/GenBank/DDBJ databases">
        <title>Genomic Encyclopedia of Type Strains, Phase IV (KMG-IV): sequencing the most valuable type-strain genomes for metagenomic binning, comparative biology and taxonomic classification.</title>
        <authorList>
            <person name="Goeker M."/>
        </authorList>
    </citation>
    <scope>NUCLEOTIDE SEQUENCE [LARGE SCALE GENOMIC DNA]</scope>
    <source>
        <strain evidence="1 2">DSM 16618</strain>
    </source>
</reference>
<dbReference type="SUPFAM" id="SSF81301">
    <property type="entry name" value="Nucleotidyltransferase"/>
    <property type="match status" value="1"/>
</dbReference>
<proteinExistence type="predicted"/>
<dbReference type="Pfam" id="PF04229">
    <property type="entry name" value="GrpB"/>
    <property type="match status" value="1"/>
</dbReference>
<dbReference type="PANTHER" id="PTHR34822">
    <property type="entry name" value="GRPB DOMAIN PROTEIN (AFU_ORTHOLOGUE AFUA_1G01530)"/>
    <property type="match status" value="1"/>
</dbReference>
<evidence type="ECO:0000313" key="1">
    <source>
        <dbReference type="EMBL" id="RZS67233.1"/>
    </source>
</evidence>
<dbReference type="InterPro" id="IPR007344">
    <property type="entry name" value="GrpB/CoaE"/>
</dbReference>
<comment type="caution">
    <text evidence="1">The sequence shown here is derived from an EMBL/GenBank/DDBJ whole genome shotgun (WGS) entry which is preliminary data.</text>
</comment>
<keyword evidence="1" id="KW-0808">Transferase</keyword>
<sequence length="255" mass="27886">MTLKSWSEMMTMNDEYGASGRKPDVAPGVGQAAGGAVAVPGDGRVSPAALMTFAAGDPGENPWVHGKPRTLPVQVTDYDTAWPARFLAVRGDIAEALGAVALAIEHVGSTAVPGLRAKPVIDVDVIVADPEREEGYVPQLEALGYTLTVRERSWYGHRMLRHDSPEVNLHVFGPDCPEHIRHLMFRDWLREHPQDRQRYAQAKDTAKVGADNVPAYNQRKESVVRDVYAKIFASLGWLQAARESHSGQGTQVDAE</sequence>
<dbReference type="PANTHER" id="PTHR34822:SF1">
    <property type="entry name" value="GRPB FAMILY PROTEIN"/>
    <property type="match status" value="1"/>
</dbReference>
<dbReference type="InterPro" id="IPR043519">
    <property type="entry name" value="NT_sf"/>
</dbReference>
<organism evidence="1 2">
    <name type="scientific">Kerstersia gyiorum</name>
    <dbReference type="NCBI Taxonomy" id="206506"/>
    <lineage>
        <taxon>Bacteria</taxon>
        <taxon>Pseudomonadati</taxon>
        <taxon>Pseudomonadota</taxon>
        <taxon>Betaproteobacteria</taxon>
        <taxon>Burkholderiales</taxon>
        <taxon>Alcaligenaceae</taxon>
        <taxon>Kerstersia</taxon>
    </lineage>
</organism>